<dbReference type="InterPro" id="IPR003673">
    <property type="entry name" value="CoA-Trfase_fam_III"/>
</dbReference>
<accession>A0ABV6IU83</accession>
<keyword evidence="1 2" id="KW-0808">Transferase</keyword>
<proteinExistence type="predicted"/>
<protein>
    <submittedName>
        <fullName evidence="2">CaiB/BaiF CoA transferase family protein</fullName>
    </submittedName>
</protein>
<gene>
    <name evidence="2" type="ORF">ACFFIC_14710</name>
</gene>
<evidence type="ECO:0000256" key="1">
    <source>
        <dbReference type="ARBA" id="ARBA00022679"/>
    </source>
</evidence>
<name>A0ABV6IU83_9PROT</name>
<comment type="caution">
    <text evidence="2">The sequence shown here is derived from an EMBL/GenBank/DDBJ whole genome shotgun (WGS) entry which is preliminary data.</text>
</comment>
<dbReference type="PANTHER" id="PTHR48207:SF3">
    <property type="entry name" value="SUCCINATE--HYDROXYMETHYLGLUTARATE COA-TRANSFERASE"/>
    <property type="match status" value="1"/>
</dbReference>
<dbReference type="PANTHER" id="PTHR48207">
    <property type="entry name" value="SUCCINATE--HYDROXYMETHYLGLUTARATE COA-TRANSFERASE"/>
    <property type="match status" value="1"/>
</dbReference>
<dbReference type="Gene3D" id="3.40.50.10540">
    <property type="entry name" value="Crotonobetainyl-coa:carnitine coa-transferase, domain 1"/>
    <property type="match status" value="1"/>
</dbReference>
<dbReference type="EMBL" id="JBHLVZ010000039">
    <property type="protein sequence ID" value="MFC0386789.1"/>
    <property type="molecule type" value="Genomic_DNA"/>
</dbReference>
<evidence type="ECO:0000313" key="3">
    <source>
        <dbReference type="Proteomes" id="UP001589789"/>
    </source>
</evidence>
<dbReference type="InterPro" id="IPR023606">
    <property type="entry name" value="CoA-Trfase_III_dom_1_sf"/>
</dbReference>
<dbReference type="RefSeq" id="WP_377051602.1">
    <property type="nucleotide sequence ID" value="NZ_JBHLVZ010000039.1"/>
</dbReference>
<reference evidence="2 3" key="1">
    <citation type="submission" date="2024-09" db="EMBL/GenBank/DDBJ databases">
        <authorList>
            <person name="Sun Q."/>
            <person name="Mori K."/>
        </authorList>
    </citation>
    <scope>NUCLEOTIDE SEQUENCE [LARGE SCALE GENOMIC DNA]</scope>
    <source>
        <strain evidence="2 3">CCM 7468</strain>
    </source>
</reference>
<dbReference type="Proteomes" id="UP001589789">
    <property type="component" value="Unassembled WGS sequence"/>
</dbReference>
<keyword evidence="3" id="KW-1185">Reference proteome</keyword>
<dbReference type="Pfam" id="PF02515">
    <property type="entry name" value="CoA_transf_3"/>
    <property type="match status" value="1"/>
</dbReference>
<dbReference type="InterPro" id="IPR044855">
    <property type="entry name" value="CoA-Trfase_III_dom3_sf"/>
</dbReference>
<dbReference type="GO" id="GO:0016740">
    <property type="term" value="F:transferase activity"/>
    <property type="evidence" value="ECO:0007669"/>
    <property type="project" value="UniProtKB-KW"/>
</dbReference>
<organism evidence="2 3">
    <name type="scientific">Muricoccus vinaceus</name>
    <dbReference type="NCBI Taxonomy" id="424704"/>
    <lineage>
        <taxon>Bacteria</taxon>
        <taxon>Pseudomonadati</taxon>
        <taxon>Pseudomonadota</taxon>
        <taxon>Alphaproteobacteria</taxon>
        <taxon>Acetobacterales</taxon>
        <taxon>Roseomonadaceae</taxon>
        <taxon>Muricoccus</taxon>
    </lineage>
</organism>
<dbReference type="InterPro" id="IPR050483">
    <property type="entry name" value="CoA-transferase_III_domain"/>
</dbReference>
<dbReference type="SUPFAM" id="SSF89796">
    <property type="entry name" value="CoA-transferase family III (CaiB/BaiF)"/>
    <property type="match status" value="1"/>
</dbReference>
<sequence>MKPLRDVRILDLSKVFAGPLCGQYLGDLGADVIKVEPVKGGDDTRAWAPQKEGQSATFMALNRNKRSLALDLKSEAGRAIVHRLAAEVDVVIQGFGGGTARKLGVESDTLRALNPRLIYCEISGFGRSGPLGEQPGYDVMLQAFSGMISTMGQPGGSFARASFSPVDLGTGMFALSGILAALLERERTGHGAYVELSLLDTAMGLMTYLAQNYWLTGKPPQRMGTAHPSLAPYQAFDAVDGSLMIGAGNDAQWRRLTALLGLEGLAEDPRFATNNARVANFAETVRLVQDRIAEQPLAHWLEALSAAGVPCAAIQTLDQALAHPQLASRGLVLETDHPVLGPMPQVGFPVAFDGAPREGQRPPPLHGQHTAEILLGLGYDAPAIAALAAQGAIHMPQEEVST</sequence>
<dbReference type="Gene3D" id="3.30.1540.10">
    <property type="entry name" value="formyl-coa transferase, domain 3"/>
    <property type="match status" value="1"/>
</dbReference>
<evidence type="ECO:0000313" key="2">
    <source>
        <dbReference type="EMBL" id="MFC0386789.1"/>
    </source>
</evidence>